<accession>A0AAD9RMB5</accession>
<dbReference type="Proteomes" id="UP001258017">
    <property type="component" value="Unassembled WGS sequence"/>
</dbReference>
<dbReference type="EMBL" id="JAIFRP010000031">
    <property type="protein sequence ID" value="KAK2582296.1"/>
    <property type="molecule type" value="Genomic_DNA"/>
</dbReference>
<sequence length="1455" mass="165335">MAGIGSEGMSLYWFNNGTYQYIKSYPQYSGMRIIVDNFMYSTVAIIQNFNESIVILKFNYDQSTHHTTLSFVQTLEVSSITDIHTWHYMNQLYLGIASHYNISICAWFGEHFDVVQVLNFGAEKLMFFQNKGFMNLICITSRTVMLRYFFQFSKFMIVQTLPASNAIVTFDINKDHLQEHFICLSTYKHTVVYKEVHGHFVPFQEISATEKVIPIISNNAIVLLLLDKNMITIYQYDGWKFLELNVKMSDINDVYLVKVDVNELIILRHGSTTLKVVQPRWGEKKSLHNLQDEIRSWCLKAKTIAQRLPKSAQILETPLHITNGYIHEISTQNINGDNAKKVQKLTKQYKYFAIQLETMNDSFSQKIYNNNSQFKTIHAKKVQIKCKSLCKINNMIIKEKDNPLLKLRSTRSFNQNLTFKNLKTRNITNFKCPTPAFIPQNFYPKKLINNISLSDLQEKTLKISNDQVVTGDHIFVELDVVHSVMPLDIATNFTTQTIHAKEIRVKELNLKNNGFLLPLNGPPSKISGCLTASKVKVKGYIDLKGGLKGEGARSLMPVKQVPGFIEINGNRSFHNVKIANILKTKDIYRQKGKSLKYILDNGVPLSTRNLPMHLIFSSNNVEWKNVTIKNYNNWITAHSNDKVLITGKKQTTHNVTLTHPSHTKLTIPKLNFPLCGSTANISNIQLSQVLIENMTVQNLNSFHIFGAQKLNSTIFETSLSIDTIDLSKKNFIGVINVDDILPFDIKGLNLNGFQEITNVWKKANVFKNVKNATHLKANTLQASKRINLPLPTTVRNVISKGNTYVGTINGVDINDFIKNVVRVDDTISLNNITFSNRFTSNNVQFLYGPLNLTYTGIYSNLHSKHILGKLKTEKLNILKPIIHKVYNASTNYVIQGNVTFTSEPAISNVNSFNLNQLSLESYTIDENIIVSGNNFSIRNMTVMRNNITKASLNIPHYGTWSNMSHSLLSKTKPQEISVPCWFNDIKVSNIKGSKNLTVKSSVPYIKDIIEMSLKKNESQVIRGKWHFEELVLPGYVNLKGRVNNMDLRTDVVKHNTKKNIITGKKTILELATKNLYGLNFSEWSQNAVLLSEKELIVIKGEKVFHDINIQDLSLTGTIMGKKIENALLKSKPQIITGAKNLNGSIKMPSLLLDGLVNDVNLISFTKHLLKRNKSEQRLMTNITLEDNLEILGNIFIEDLYNGIRINNLNREYKKMESVEKDLDQVAKVVKVAETALNNRAFYVNKLKIYKNITSMTSSINKSYPSNYINPQCELQNGSLFCNNTEMKGFGLGSNIRNYTTIQVLSLKENMFIILITADCVSVHAGNIANATVYQAKAFCVPNILQASAELSGNSMWIILQLPSKMLALHYLQWDNIKQYILPPSDILITSTPPDKELLMFRSDGVWSLGELGRPRHIVKEPLTGKIEIFSYGTEYYIKNIKNNDTIFMRPSYVGN</sequence>
<name>A0AAD9RMB5_9HYME</name>
<protein>
    <submittedName>
        <fullName evidence="1">Uncharacterized protein</fullName>
    </submittedName>
</protein>
<gene>
    <name evidence="1" type="ORF">KPH14_004637</name>
</gene>
<keyword evidence="2" id="KW-1185">Reference proteome</keyword>
<reference evidence="1" key="2">
    <citation type="journal article" date="2023" name="Commun. Biol.">
        <title>Intrasexual cuticular hydrocarbon dimorphism in a wasp sheds light on hydrocarbon biosynthesis genes in Hymenoptera.</title>
        <authorList>
            <person name="Moris V.C."/>
            <person name="Podsiadlowski L."/>
            <person name="Martin S."/>
            <person name="Oeyen J.P."/>
            <person name="Donath A."/>
            <person name="Petersen M."/>
            <person name="Wilbrandt J."/>
            <person name="Misof B."/>
            <person name="Liedtke D."/>
            <person name="Thamm M."/>
            <person name="Scheiner R."/>
            <person name="Schmitt T."/>
            <person name="Niehuis O."/>
        </authorList>
    </citation>
    <scope>NUCLEOTIDE SEQUENCE</scope>
    <source>
        <strain evidence="1">GBR_01_08_01A</strain>
    </source>
</reference>
<evidence type="ECO:0000313" key="2">
    <source>
        <dbReference type="Proteomes" id="UP001258017"/>
    </source>
</evidence>
<reference evidence="1" key="1">
    <citation type="submission" date="2021-08" db="EMBL/GenBank/DDBJ databases">
        <authorList>
            <person name="Misof B."/>
            <person name="Oliver O."/>
            <person name="Podsiadlowski L."/>
            <person name="Donath A."/>
            <person name="Peters R."/>
            <person name="Mayer C."/>
            <person name="Rust J."/>
            <person name="Gunkel S."/>
            <person name="Lesny P."/>
            <person name="Martin S."/>
            <person name="Oeyen J.P."/>
            <person name="Petersen M."/>
            <person name="Panagiotis P."/>
            <person name="Wilbrandt J."/>
            <person name="Tanja T."/>
        </authorList>
    </citation>
    <scope>NUCLEOTIDE SEQUENCE</scope>
    <source>
        <strain evidence="1">GBR_01_08_01A</strain>
        <tissue evidence="1">Thorax + abdomen</tissue>
    </source>
</reference>
<comment type="caution">
    <text evidence="1">The sequence shown here is derived from an EMBL/GenBank/DDBJ whole genome shotgun (WGS) entry which is preliminary data.</text>
</comment>
<organism evidence="1 2">
    <name type="scientific">Odynerus spinipes</name>
    <dbReference type="NCBI Taxonomy" id="1348599"/>
    <lineage>
        <taxon>Eukaryota</taxon>
        <taxon>Metazoa</taxon>
        <taxon>Ecdysozoa</taxon>
        <taxon>Arthropoda</taxon>
        <taxon>Hexapoda</taxon>
        <taxon>Insecta</taxon>
        <taxon>Pterygota</taxon>
        <taxon>Neoptera</taxon>
        <taxon>Endopterygota</taxon>
        <taxon>Hymenoptera</taxon>
        <taxon>Apocrita</taxon>
        <taxon>Aculeata</taxon>
        <taxon>Vespoidea</taxon>
        <taxon>Vespidae</taxon>
        <taxon>Eumeninae</taxon>
        <taxon>Odynerus</taxon>
    </lineage>
</organism>
<proteinExistence type="predicted"/>
<evidence type="ECO:0000313" key="1">
    <source>
        <dbReference type="EMBL" id="KAK2582296.1"/>
    </source>
</evidence>